<keyword evidence="4" id="KW-0812">Transmembrane</keyword>
<dbReference type="AlphaFoldDB" id="A0A8H2J874"/>
<accession>A0A8H2J874</accession>
<reference evidence="5 7" key="3">
    <citation type="journal article" date="2019" name="Sci. Rep.">
        <title>Insight into the biology of Mycobacterium mucogenicum and Mycobacterium neoaurum clade members.</title>
        <authorList>
            <person name="Behra P.R.K."/>
            <person name="Pettersson B.M.F."/>
            <person name="Ramesh M."/>
            <person name="Dasgupta S."/>
            <person name="Kirsebom L.A."/>
        </authorList>
    </citation>
    <scope>NUCLEOTIDE SEQUENCE [LARGE SCALE GENOMIC DNA]</scope>
    <source>
        <strain evidence="5 7">DSM 44124</strain>
    </source>
</reference>
<evidence type="ECO:0000313" key="5">
    <source>
        <dbReference type="EMBL" id="QPG69590.1"/>
    </source>
</evidence>
<dbReference type="PANTHER" id="PTHR37042:SF4">
    <property type="entry name" value="OUTER MEMBRANE PROTEIN RV1973"/>
    <property type="match status" value="1"/>
</dbReference>
<comment type="subcellular location">
    <subcellularLocation>
        <location evidence="1">Membrane</location>
    </subcellularLocation>
</comment>
<keyword evidence="2 4" id="KW-0472">Membrane</keyword>
<protein>
    <recommendedName>
        <fullName evidence="8">Mce associated membrane protein</fullName>
    </recommendedName>
</protein>
<evidence type="ECO:0008006" key="8">
    <source>
        <dbReference type="Google" id="ProtNLM"/>
    </source>
</evidence>
<dbReference type="PANTHER" id="PTHR37042">
    <property type="entry name" value="OUTER MEMBRANE PROTEIN RV1973"/>
    <property type="match status" value="1"/>
</dbReference>
<keyword evidence="7" id="KW-1185">Reference proteome</keyword>
<evidence type="ECO:0000256" key="1">
    <source>
        <dbReference type="ARBA" id="ARBA00004370"/>
    </source>
</evidence>
<feature type="compositionally biased region" description="Polar residues" evidence="3">
    <location>
        <begin position="1"/>
        <end position="28"/>
    </location>
</feature>
<dbReference type="RefSeq" id="WP_053854821.1">
    <property type="nucleotide sequence ID" value="NZ_ANBS01000071.1"/>
</dbReference>
<evidence type="ECO:0000256" key="4">
    <source>
        <dbReference type="SAM" id="Phobius"/>
    </source>
</evidence>
<evidence type="ECO:0000313" key="7">
    <source>
        <dbReference type="Proteomes" id="UP000309231"/>
    </source>
</evidence>
<evidence type="ECO:0000313" key="6">
    <source>
        <dbReference type="EMBL" id="TLH51059.1"/>
    </source>
</evidence>
<reference evidence="5 7" key="2">
    <citation type="journal article" date="2019" name="BMC Evol. Biol.">
        <title>Comparative genomics of Mycobacterium mucogenicum and Mycobacterium neoaurum clade members emphasizing tRNA and non-coding RNA.</title>
        <authorList>
            <person name="Behra P.R.K."/>
            <person name="Pettersson B.M.F."/>
            <person name="Das S."/>
            <person name="Dasgupta S."/>
            <person name="Kirsebom L.A."/>
        </authorList>
    </citation>
    <scope>NUCLEOTIDE SEQUENCE [LARGE SCALE GENOMIC DNA]</scope>
    <source>
        <strain evidence="5 7">DSM 44124</strain>
    </source>
</reference>
<keyword evidence="4" id="KW-1133">Transmembrane helix</keyword>
<evidence type="ECO:0000256" key="3">
    <source>
        <dbReference type="SAM" id="MobiDB-lite"/>
    </source>
</evidence>
<evidence type="ECO:0000256" key="2">
    <source>
        <dbReference type="ARBA" id="ARBA00023136"/>
    </source>
</evidence>
<feature type="transmembrane region" description="Helical" evidence="4">
    <location>
        <begin position="62"/>
        <end position="88"/>
    </location>
</feature>
<sequence length="223" mass="23008">MEGDAGTSQLNPTDEQDVTSQDVVTTEPSAEESIEAHARSSSGLAPGVTGGSEGPTRIGRGIALTVCVALVALVALAAAVGAGGWFALKSHRESQALAANETAAIAAAKDCVTATQAPDTSAMIAAQTKIIECATGAYQTQASFMSGITLEAYKAANVQVQISQMRAAVEKHNDDGSIDVLVAVRVKINNSAEKDKEVGYRMRAQMAPVDGKFKVAKLDQVTS</sequence>
<dbReference type="EMBL" id="CP062008">
    <property type="protein sequence ID" value="QPG69590.1"/>
    <property type="molecule type" value="Genomic_DNA"/>
</dbReference>
<dbReference type="GeneID" id="76723391"/>
<dbReference type="GO" id="GO:0016020">
    <property type="term" value="C:membrane"/>
    <property type="evidence" value="ECO:0007669"/>
    <property type="project" value="UniProtKB-SubCell"/>
</dbReference>
<gene>
    <name evidence="5" type="ORF">C1S78_000660</name>
    <name evidence="6" type="ORF">C1S78_00660</name>
</gene>
<dbReference type="EMBL" id="POTL01000001">
    <property type="protein sequence ID" value="TLH51059.1"/>
    <property type="molecule type" value="Genomic_DNA"/>
</dbReference>
<name>A0A8H2J874_MYCMU</name>
<dbReference type="KEGG" id="mmuc:C1S78_000660"/>
<feature type="region of interest" description="Disordered" evidence="3">
    <location>
        <begin position="1"/>
        <end position="52"/>
    </location>
</feature>
<organism evidence="6">
    <name type="scientific">Mycolicibacterium mucogenicum DSM 44124</name>
    <dbReference type="NCBI Taxonomy" id="1226753"/>
    <lineage>
        <taxon>Bacteria</taxon>
        <taxon>Bacillati</taxon>
        <taxon>Actinomycetota</taxon>
        <taxon>Actinomycetes</taxon>
        <taxon>Mycobacteriales</taxon>
        <taxon>Mycobacteriaceae</taxon>
        <taxon>Mycolicibacterium</taxon>
    </lineage>
</organism>
<proteinExistence type="predicted"/>
<dbReference type="Proteomes" id="UP000309231">
    <property type="component" value="Chromosome"/>
</dbReference>
<reference evidence="6" key="1">
    <citation type="submission" date="2018-01" db="EMBL/GenBank/DDBJ databases">
        <title>Comparative genomics of Mycobacterium mucogenicum and Mycobacterium neoaurum clade members emphasizing tRNA and non-coding RNA.</title>
        <authorList>
            <person name="Behra P.R.K."/>
            <person name="Pettersson B.M.F."/>
            <person name="Das S."/>
            <person name="Dasgupta S."/>
            <person name="Kirsebom L.A."/>
        </authorList>
    </citation>
    <scope>NUCLEOTIDE SEQUENCE</scope>
    <source>
        <strain evidence="6">DSM 44124</strain>
    </source>
</reference>